<evidence type="ECO:0000256" key="5">
    <source>
        <dbReference type="ARBA" id="ARBA00023098"/>
    </source>
</evidence>
<reference evidence="8" key="1">
    <citation type="journal article" date="2006" name="Science">
        <title>Phytophthora genome sequences uncover evolutionary origins and mechanisms of pathogenesis.</title>
        <authorList>
            <person name="Tyler B.M."/>
            <person name="Tripathy S."/>
            <person name="Zhang X."/>
            <person name="Dehal P."/>
            <person name="Jiang R.H."/>
            <person name="Aerts A."/>
            <person name="Arredondo F.D."/>
            <person name="Baxter L."/>
            <person name="Bensasson D."/>
            <person name="Beynon J.L."/>
            <person name="Chapman J."/>
            <person name="Damasceno C.M."/>
            <person name="Dorrance A.E."/>
            <person name="Dou D."/>
            <person name="Dickerman A.W."/>
            <person name="Dubchak I.L."/>
            <person name="Garbelotto M."/>
            <person name="Gijzen M."/>
            <person name="Gordon S.G."/>
            <person name="Govers F."/>
            <person name="Grunwald N.J."/>
            <person name="Huang W."/>
            <person name="Ivors K.L."/>
            <person name="Jones R.W."/>
            <person name="Kamoun S."/>
            <person name="Krampis K."/>
            <person name="Lamour K.H."/>
            <person name="Lee M.K."/>
            <person name="McDonald W.H."/>
            <person name="Medina M."/>
            <person name="Meijer H.J."/>
            <person name="Nordberg E.K."/>
            <person name="Maclean D.J."/>
            <person name="Ospina-Giraldo M.D."/>
            <person name="Morris P.F."/>
            <person name="Phuntumart V."/>
            <person name="Putnam N.H."/>
            <person name="Rash S."/>
            <person name="Rose J.K."/>
            <person name="Sakihama Y."/>
            <person name="Salamov A.A."/>
            <person name="Savidor A."/>
            <person name="Scheuring C.F."/>
            <person name="Smith B.M."/>
            <person name="Sobral B.W."/>
            <person name="Terry A."/>
            <person name="Torto-Alalibo T.A."/>
            <person name="Win J."/>
            <person name="Xu Z."/>
            <person name="Zhang H."/>
            <person name="Grigoriev I.V."/>
            <person name="Rokhsar D.S."/>
            <person name="Boore J.L."/>
        </authorList>
    </citation>
    <scope>NUCLEOTIDE SEQUENCE [LARGE SCALE GENOMIC DNA]</scope>
    <source>
        <strain evidence="8">Pr102</strain>
    </source>
</reference>
<evidence type="ECO:0000256" key="2">
    <source>
        <dbReference type="ARBA" id="ARBA00022525"/>
    </source>
</evidence>
<dbReference type="SUPFAM" id="SSF53474">
    <property type="entry name" value="alpha/beta-Hydrolases"/>
    <property type="match status" value="1"/>
</dbReference>
<dbReference type="HOGENOM" id="CLU_023555_4_1_1"/>
<dbReference type="EMBL" id="DS566028">
    <property type="status" value="NOT_ANNOTATED_CDS"/>
    <property type="molecule type" value="Genomic_DNA"/>
</dbReference>
<dbReference type="AlphaFoldDB" id="H3G6P9"/>
<dbReference type="InParanoid" id="H3G6P9"/>
<evidence type="ECO:0000313" key="8">
    <source>
        <dbReference type="Proteomes" id="UP000005238"/>
    </source>
</evidence>
<dbReference type="Proteomes" id="UP000005238">
    <property type="component" value="Unassembled WGS sequence"/>
</dbReference>
<keyword evidence="5" id="KW-0443">Lipid metabolism</keyword>
<keyword evidence="8" id="KW-1185">Reference proteome</keyword>
<comment type="subcellular location">
    <subcellularLocation>
        <location evidence="1">Secreted</location>
    </subcellularLocation>
</comment>
<dbReference type="EnsemblProtists" id="Phyra47215">
    <property type="protein sequence ID" value="Phyra47215"/>
    <property type="gene ID" value="Phyra47215"/>
</dbReference>
<dbReference type="VEuPathDB" id="FungiDB:KRP23_4223"/>
<dbReference type="GO" id="GO:0005576">
    <property type="term" value="C:extracellular region"/>
    <property type="evidence" value="ECO:0007669"/>
    <property type="project" value="UniProtKB-SubCell"/>
</dbReference>
<dbReference type="Pfam" id="PF24708">
    <property type="entry name" value="Lip_C"/>
    <property type="match status" value="1"/>
</dbReference>
<evidence type="ECO:0000256" key="4">
    <source>
        <dbReference type="ARBA" id="ARBA00022801"/>
    </source>
</evidence>
<dbReference type="OMA" id="FSTDWQP"/>
<keyword evidence="2" id="KW-0964">Secreted</keyword>
<dbReference type="eggNOG" id="ENOG502RZHX">
    <property type="taxonomic scope" value="Eukaryota"/>
</dbReference>
<evidence type="ECO:0000256" key="3">
    <source>
        <dbReference type="ARBA" id="ARBA00022729"/>
    </source>
</evidence>
<dbReference type="Gene3D" id="3.40.50.1820">
    <property type="entry name" value="alpha/beta hydrolase"/>
    <property type="match status" value="1"/>
</dbReference>
<dbReference type="PANTHER" id="PTHR34043:SF3">
    <property type="entry name" value="ALPHA_BETA-HYDROLASES SUPERFAMILY PROTEIN"/>
    <property type="match status" value="1"/>
</dbReference>
<accession>H3G6P9</accession>
<dbReference type="InterPro" id="IPR029058">
    <property type="entry name" value="AB_hydrolase_fold"/>
</dbReference>
<organism evidence="7 8">
    <name type="scientific">Phytophthora ramorum</name>
    <name type="common">Sudden oak death agent</name>
    <dbReference type="NCBI Taxonomy" id="164328"/>
    <lineage>
        <taxon>Eukaryota</taxon>
        <taxon>Sar</taxon>
        <taxon>Stramenopiles</taxon>
        <taxon>Oomycota</taxon>
        <taxon>Peronosporomycetes</taxon>
        <taxon>Peronosporales</taxon>
        <taxon>Peronosporaceae</taxon>
        <taxon>Phytophthora</taxon>
    </lineage>
</organism>
<name>H3G6P9_PHYRM</name>
<proteinExistence type="predicted"/>
<sequence length="365" mass="40041">NTYPIVLVHGFSGWGRDELLGFKYWGGLQGDFQEELEALGYTVYTAVVGPFSSNWDRACELYAQIKGGQVDYGQSHSASYDHLRYGRNFTGLYPEWGETNADGSINKVHLIGHSMGGQTTRMLTQLLEQGTSGAPVEEDSSSHPLFEGGHSWVHSITTVSTPNQGTLLADGIATFGDTAFDALATAFALIGIAGDDSTLIYDAKLDQWGVSAKTEDETLSEYLTRVFSSSVFIEGFKDVCLWSLSTSGAAEENTWVTTLSDVYYYSYATMDSYPTYDWLLRKISLPNFLTMLLPLDVFAVFLGSRYGPNHGFSTDWQPNDGLVDTISMISDSTGKVVSYSGSSQIGQWNQMTQLSNMDHVSVMGI</sequence>
<dbReference type="GO" id="GO:0016787">
    <property type="term" value="F:hydrolase activity"/>
    <property type="evidence" value="ECO:0007669"/>
    <property type="project" value="UniProtKB-KW"/>
</dbReference>
<feature type="domain" description="Lipase-like C-terminal" evidence="6">
    <location>
        <begin position="1"/>
        <end position="364"/>
    </location>
</feature>
<keyword evidence="3" id="KW-0732">Signal</keyword>
<reference evidence="7" key="2">
    <citation type="submission" date="2015-06" db="UniProtKB">
        <authorList>
            <consortium name="EnsemblProtists"/>
        </authorList>
    </citation>
    <scope>IDENTIFICATION</scope>
    <source>
        <strain evidence="7">Pr102</strain>
    </source>
</reference>
<dbReference type="PANTHER" id="PTHR34043">
    <property type="entry name" value="ALPHA/BETA-HYDROLASES SUPERFAMILY PROTEIN"/>
    <property type="match status" value="1"/>
</dbReference>
<evidence type="ECO:0000259" key="6">
    <source>
        <dbReference type="Pfam" id="PF24708"/>
    </source>
</evidence>
<protein>
    <recommendedName>
        <fullName evidence="6">Lipase-like C-terminal domain-containing protein</fullName>
    </recommendedName>
</protein>
<dbReference type="VEuPathDB" id="FungiDB:KRP22_2537"/>
<keyword evidence="4" id="KW-0378">Hydrolase</keyword>
<dbReference type="InterPro" id="IPR056304">
    <property type="entry name" value="Lip-like_C"/>
</dbReference>
<evidence type="ECO:0000313" key="7">
    <source>
        <dbReference type="EnsemblProtists" id="Phyra47215"/>
    </source>
</evidence>
<evidence type="ECO:0000256" key="1">
    <source>
        <dbReference type="ARBA" id="ARBA00004613"/>
    </source>
</evidence>
<dbReference type="STRING" id="164328.H3G6P9"/>
<dbReference type="GO" id="GO:0006629">
    <property type="term" value="P:lipid metabolic process"/>
    <property type="evidence" value="ECO:0007669"/>
    <property type="project" value="UniProtKB-KW"/>
</dbReference>